<evidence type="ECO:0008006" key="3">
    <source>
        <dbReference type="Google" id="ProtNLM"/>
    </source>
</evidence>
<protein>
    <recommendedName>
        <fullName evidence="3">WD40 repeat protein</fullName>
    </recommendedName>
</protein>
<gene>
    <name evidence="1" type="ORF">C8P65_11313</name>
</gene>
<dbReference type="AlphaFoldDB" id="A0A2T5XSR2"/>
<dbReference type="GeneID" id="84581243"/>
<dbReference type="EMBL" id="QBKG01000013">
    <property type="protein sequence ID" value="PTX03686.1"/>
    <property type="molecule type" value="Genomic_DNA"/>
</dbReference>
<dbReference type="RefSeq" id="WP_107782579.1">
    <property type="nucleotide sequence ID" value="NZ_QBKG01000013.1"/>
</dbReference>
<reference evidence="1 2" key="1">
    <citation type="submission" date="2018-04" db="EMBL/GenBank/DDBJ databases">
        <title>Genomic Encyclopedia of Archaeal and Bacterial Type Strains, Phase II (KMG-II): from individual species to whole genera.</title>
        <authorList>
            <person name="Goeker M."/>
        </authorList>
    </citation>
    <scope>NUCLEOTIDE SEQUENCE [LARGE SCALE GENOMIC DNA]</scope>
    <source>
        <strain evidence="1 2">DSM 22902</strain>
    </source>
</reference>
<comment type="caution">
    <text evidence="1">The sequence shown here is derived from an EMBL/GenBank/DDBJ whole genome shotgun (WGS) entry which is preliminary data.</text>
</comment>
<proteinExistence type="predicted"/>
<accession>A0A2T5XSR2</accession>
<organism evidence="1 2">
    <name type="scientific">Capnocytophaga leadbetteri</name>
    <dbReference type="NCBI Taxonomy" id="327575"/>
    <lineage>
        <taxon>Bacteria</taxon>
        <taxon>Pseudomonadati</taxon>
        <taxon>Bacteroidota</taxon>
        <taxon>Flavobacteriia</taxon>
        <taxon>Flavobacteriales</taxon>
        <taxon>Flavobacteriaceae</taxon>
        <taxon>Capnocytophaga</taxon>
    </lineage>
</organism>
<name>A0A2T5XSR2_9FLAO</name>
<evidence type="ECO:0000313" key="2">
    <source>
        <dbReference type="Proteomes" id="UP000243985"/>
    </source>
</evidence>
<dbReference type="SUPFAM" id="SSF75011">
    <property type="entry name" value="3-carboxy-cis,cis-mucoante lactonizing enzyme"/>
    <property type="match status" value="1"/>
</dbReference>
<sequence>MQTEIIWKKQFKQSSAFNITPIADPFNPNCFYVGGGAEDDYGRYTHLRRLSFATGEEEASVSLKNNIKEIYFTPDTQFILVLSDDYLLRIQRENLLITDIYDKNFPKTASCMAFNYQPIFFLMNSADKNLFAFNCIEGTKKRKVTKVEGCLSLDFEDDNHLLIYAPTAIQRYDLVKDKIEILFNTAPYRSVVKDSKGNIYMNLCDNNRKLLSIIRKMAPDGTYKDYDLSPFNIKFDDFKLSKDEKYLFLMDCYEKTNTFCKFSLENNEIASKFTLPENERLLMFFEQQQLILTKEKDSFQMNFIGRKIIKE</sequence>
<evidence type="ECO:0000313" key="1">
    <source>
        <dbReference type="EMBL" id="PTX03686.1"/>
    </source>
</evidence>
<dbReference type="Proteomes" id="UP000243985">
    <property type="component" value="Unassembled WGS sequence"/>
</dbReference>